<reference evidence="1" key="1">
    <citation type="journal article" date="2021" name="Proc. Natl. Acad. Sci. U.S.A.">
        <title>A Catalog of Tens of Thousands of Viruses from Human Metagenomes Reveals Hidden Associations with Chronic Diseases.</title>
        <authorList>
            <person name="Tisza M.J."/>
            <person name="Buck C.B."/>
        </authorList>
    </citation>
    <scope>NUCLEOTIDE SEQUENCE</scope>
    <source>
        <strain evidence="1">CtTBR23</strain>
    </source>
</reference>
<evidence type="ECO:0000313" key="1">
    <source>
        <dbReference type="EMBL" id="DAE00124.1"/>
    </source>
</evidence>
<sequence length="124" mass="13591">MKINDALTRTITTIVEGLIGKAGFNRTRSGQIVGINPQTNTYSVKIDGQIYPNVPVNGNGSFKVGDITKVYIPNNQPSQMYMNAVMTKEVDLTNIKCQTLAVGDIDYTLTTEEYNTLLGLLDSE</sequence>
<name>A0A8S5P1N5_9CAUD</name>
<dbReference type="EMBL" id="BK015299">
    <property type="protein sequence ID" value="DAE00124.1"/>
    <property type="molecule type" value="Genomic_DNA"/>
</dbReference>
<accession>A0A8S5P1N5</accession>
<protein>
    <submittedName>
        <fullName evidence="1">Uncharacterized protein</fullName>
    </submittedName>
</protein>
<proteinExistence type="predicted"/>
<organism evidence="1">
    <name type="scientific">Siphoviridae sp. ctTBR23</name>
    <dbReference type="NCBI Taxonomy" id="2825515"/>
    <lineage>
        <taxon>Viruses</taxon>
        <taxon>Duplodnaviria</taxon>
        <taxon>Heunggongvirae</taxon>
        <taxon>Uroviricota</taxon>
        <taxon>Caudoviricetes</taxon>
    </lineage>
</organism>